<evidence type="ECO:0000313" key="3">
    <source>
        <dbReference type="Proteomes" id="UP000335636"/>
    </source>
</evidence>
<dbReference type="Proteomes" id="UP000662637">
    <property type="component" value="Unassembled WGS sequence"/>
</dbReference>
<keyword evidence="1" id="KW-0675">Receptor</keyword>
<proteinExistence type="predicted"/>
<accession>A0A5E4AVL5</accession>
<evidence type="ECO:0000313" key="1">
    <source>
        <dbReference type="EMBL" id="KAF7471567.1"/>
    </source>
</evidence>
<sequence>MCHPRPAFYLMITKVHFKLPEHIHVKQNIPSLDIYRNGNLYEPRLKTKLASEKNYVSYKTICVDNKNFIFIVFFCTISPPDVYINEQASILKGSVLISAF</sequence>
<gene>
    <name evidence="1" type="ORF">GHT09_017336</name>
    <name evidence="2" type="ORF">MONAX_5E038327</name>
</gene>
<organism evidence="2 3">
    <name type="scientific">Marmota monax</name>
    <name type="common">Woodchuck</name>
    <dbReference type="NCBI Taxonomy" id="9995"/>
    <lineage>
        <taxon>Eukaryota</taxon>
        <taxon>Metazoa</taxon>
        <taxon>Chordata</taxon>
        <taxon>Craniata</taxon>
        <taxon>Vertebrata</taxon>
        <taxon>Euteleostomi</taxon>
        <taxon>Mammalia</taxon>
        <taxon>Eutheria</taxon>
        <taxon>Euarchontoglires</taxon>
        <taxon>Glires</taxon>
        <taxon>Rodentia</taxon>
        <taxon>Sciuromorpha</taxon>
        <taxon>Sciuridae</taxon>
        <taxon>Xerinae</taxon>
        <taxon>Marmotini</taxon>
        <taxon>Marmota</taxon>
    </lineage>
</organism>
<dbReference type="EMBL" id="CABDUW010000176">
    <property type="protein sequence ID" value="VTJ61497.1"/>
    <property type="molecule type" value="Genomic_DNA"/>
</dbReference>
<evidence type="ECO:0000313" key="2">
    <source>
        <dbReference type="EMBL" id="VTJ61497.1"/>
    </source>
</evidence>
<name>A0A5E4AVL5_MARMO</name>
<keyword evidence="3" id="KW-1185">Reference proteome</keyword>
<dbReference type="AlphaFoldDB" id="A0A5E4AVL5"/>
<protein>
    <submittedName>
        <fullName evidence="1">Nuclear receptor coactivator 7</fullName>
    </submittedName>
</protein>
<dbReference type="EMBL" id="WJEC01006795">
    <property type="protein sequence ID" value="KAF7471567.1"/>
    <property type="molecule type" value="Genomic_DNA"/>
</dbReference>
<dbReference type="Proteomes" id="UP000335636">
    <property type="component" value="Unassembled WGS sequence"/>
</dbReference>
<reference evidence="1" key="2">
    <citation type="submission" date="2020-08" db="EMBL/GenBank/DDBJ databases">
        <authorList>
            <person name="Shumante A."/>
            <person name="Zimin A.V."/>
            <person name="Puiu D."/>
            <person name="Salzberg S.L."/>
        </authorList>
    </citation>
    <scope>NUCLEOTIDE SEQUENCE</scope>
    <source>
        <strain evidence="1">WC2-LM</strain>
        <tissue evidence="1">Liver</tissue>
    </source>
</reference>
<reference evidence="2 3" key="1">
    <citation type="submission" date="2019-04" db="EMBL/GenBank/DDBJ databases">
        <authorList>
            <person name="Alioto T."/>
            <person name="Alioto T."/>
        </authorList>
    </citation>
    <scope>NUCLEOTIDE SEQUENCE [LARGE SCALE GENOMIC DNA]</scope>
</reference>